<dbReference type="Proteomes" id="UP000324678">
    <property type="component" value="Chromosome"/>
</dbReference>
<evidence type="ECO:0000313" key="5">
    <source>
        <dbReference type="Proteomes" id="UP000324678"/>
    </source>
</evidence>
<organism evidence="4 5">
    <name type="scientific">Agromyces intestinalis</name>
    <dbReference type="NCBI Taxonomy" id="2592652"/>
    <lineage>
        <taxon>Bacteria</taxon>
        <taxon>Bacillati</taxon>
        <taxon>Actinomycetota</taxon>
        <taxon>Actinomycetes</taxon>
        <taxon>Micrococcales</taxon>
        <taxon>Microbacteriaceae</taxon>
        <taxon>Agromyces</taxon>
    </lineage>
</organism>
<dbReference type="RefSeq" id="WP_149160652.1">
    <property type="nucleotide sequence ID" value="NZ_CP043505.1"/>
</dbReference>
<feature type="domain" description="ASPIC/UnbV" evidence="3">
    <location>
        <begin position="549"/>
        <end position="609"/>
    </location>
</feature>
<dbReference type="EMBL" id="CP043505">
    <property type="protein sequence ID" value="QEO14633.1"/>
    <property type="molecule type" value="Genomic_DNA"/>
</dbReference>
<dbReference type="OrthoDB" id="9816120at2"/>
<dbReference type="InterPro" id="IPR013517">
    <property type="entry name" value="FG-GAP"/>
</dbReference>
<accession>A0A5C1YEZ4</accession>
<dbReference type="InterPro" id="IPR028994">
    <property type="entry name" value="Integrin_alpha_N"/>
</dbReference>
<name>A0A5C1YEZ4_9MICO</name>
<feature type="chain" id="PRO_5039598878" evidence="2">
    <location>
        <begin position="23"/>
        <end position="629"/>
    </location>
</feature>
<feature type="signal peptide" evidence="2">
    <location>
        <begin position="1"/>
        <end position="22"/>
    </location>
</feature>
<dbReference type="PANTHER" id="PTHR16026">
    <property type="entry name" value="CARTILAGE ACIDIC PROTEIN 1"/>
    <property type="match status" value="1"/>
</dbReference>
<evidence type="ECO:0000259" key="3">
    <source>
        <dbReference type="Pfam" id="PF07593"/>
    </source>
</evidence>
<dbReference type="Pfam" id="PF07593">
    <property type="entry name" value="UnbV_ASPIC"/>
    <property type="match status" value="1"/>
</dbReference>
<dbReference type="InterPro" id="IPR027039">
    <property type="entry name" value="Crtac1"/>
</dbReference>
<proteinExistence type="predicted"/>
<dbReference type="InterPro" id="IPR011519">
    <property type="entry name" value="UnbV_ASPIC"/>
</dbReference>
<dbReference type="Gene3D" id="2.130.10.130">
    <property type="entry name" value="Integrin alpha, N-terminal"/>
    <property type="match status" value="1"/>
</dbReference>
<dbReference type="PANTHER" id="PTHR16026:SF0">
    <property type="entry name" value="CARTILAGE ACIDIC PROTEIN 1"/>
    <property type="match status" value="1"/>
</dbReference>
<dbReference type="Pfam" id="PF13517">
    <property type="entry name" value="FG-GAP_3"/>
    <property type="match status" value="1"/>
</dbReference>
<evidence type="ECO:0000256" key="2">
    <source>
        <dbReference type="SAM" id="SignalP"/>
    </source>
</evidence>
<dbReference type="KEGG" id="ail:FLP10_09550"/>
<evidence type="ECO:0000313" key="4">
    <source>
        <dbReference type="EMBL" id="QEO14633.1"/>
    </source>
</evidence>
<dbReference type="SUPFAM" id="SSF69318">
    <property type="entry name" value="Integrin alpha N-terminal domain"/>
    <property type="match status" value="1"/>
</dbReference>
<sequence>MIIWGDRRLVVPALAAALSVGAAIVATVGPFATTEATTHIQFDTTALRTDVADPAHERPVAPRYARIADWISAVGAAVAVADLSGAGHAADYCLVDPRDDSITVGNADPGRADYSPLTLRAGDLPMDDTMAPMGCVPVDIDEDGDQDLVAYYWGRSPILFLRTDEADGPATSRSFRAEELVTPAAVWNTTALNVGDLDGDGHLDLIIGNYFPDGARVLDPAATYDTGTVMQDSMSLAQNGGVNRVFLTEPTGVADTMPRLSDQSTALPKNSATSWTLAFGLQDLTDDLLPEVYVANDFGPDNLLVNRSEPGRIAFDQIEGERDMITPKSKVLGHDSFKGMGVAFSYERASSLPTIMVSNITSEFALQESNFLFVPSGEPAEISAGKFVYHDESEARGISRSGWSWDVKAADFDNDGIDEFLQATGFVAGDRNGWPQLQELAMANDSLLQFPEAWMRVDEHVDLSGHEPDRLWVRNGETYSDVGAASGLDAETVSRGIATGDLNADGLMDAVVAKQWVPSSIAINASPVERAGRSLFLEIEGIAGGKRPAIGAEVRIDAAEASVQREQLYPANGHAGVSAPAIHIAVTDDTTTVRIRWRDANGAHSATTDVPNGPVSHILLHADGTVSIS</sequence>
<gene>
    <name evidence="4" type="ORF">FLP10_09550</name>
</gene>
<keyword evidence="5" id="KW-1185">Reference proteome</keyword>
<reference evidence="4 5" key="1">
    <citation type="submission" date="2019-09" db="EMBL/GenBank/DDBJ databases">
        <title>Genome sequencing of strain KACC 19306.</title>
        <authorList>
            <person name="Heo J."/>
            <person name="Kim S.-J."/>
            <person name="Kim J.-S."/>
            <person name="Hong S.-B."/>
            <person name="Kwon S.-W."/>
        </authorList>
    </citation>
    <scope>NUCLEOTIDE SEQUENCE [LARGE SCALE GENOMIC DNA]</scope>
    <source>
        <strain evidence="4 5">KACC 19306</strain>
    </source>
</reference>
<protein>
    <submittedName>
        <fullName evidence="4">CRTAC1 family protein</fullName>
    </submittedName>
</protein>
<keyword evidence="1 2" id="KW-0732">Signal</keyword>
<evidence type="ECO:0000256" key="1">
    <source>
        <dbReference type="ARBA" id="ARBA00022729"/>
    </source>
</evidence>
<dbReference type="AlphaFoldDB" id="A0A5C1YEZ4"/>